<dbReference type="InterPro" id="IPR011990">
    <property type="entry name" value="TPR-like_helical_dom_sf"/>
</dbReference>
<evidence type="ECO:0000256" key="2">
    <source>
        <dbReference type="ARBA" id="ARBA00006275"/>
    </source>
</evidence>
<evidence type="ECO:0000313" key="8">
    <source>
        <dbReference type="EMBL" id="SEJ45681.1"/>
    </source>
</evidence>
<dbReference type="Gene3D" id="1.25.40.390">
    <property type="match status" value="1"/>
</dbReference>
<keyword evidence="5" id="KW-0998">Cell outer membrane</keyword>
<evidence type="ECO:0000259" key="7">
    <source>
        <dbReference type="Pfam" id="PF14322"/>
    </source>
</evidence>
<dbReference type="InterPro" id="IPR012944">
    <property type="entry name" value="SusD_RagB_dom"/>
</dbReference>
<evidence type="ECO:0000259" key="6">
    <source>
        <dbReference type="Pfam" id="PF07980"/>
    </source>
</evidence>
<accession>A0A1H6YWX0</accession>
<keyword evidence="4" id="KW-0472">Membrane</keyword>
<reference evidence="9" key="1">
    <citation type="submission" date="2016-10" db="EMBL/GenBank/DDBJ databases">
        <authorList>
            <person name="Varghese N."/>
            <person name="Submissions S."/>
        </authorList>
    </citation>
    <scope>NUCLEOTIDE SEQUENCE [LARGE SCALE GENOMIC DNA]</scope>
    <source>
        <strain evidence="9">IBRC-M 10761</strain>
    </source>
</reference>
<evidence type="ECO:0000256" key="3">
    <source>
        <dbReference type="ARBA" id="ARBA00022729"/>
    </source>
</evidence>
<proteinExistence type="inferred from homology"/>
<evidence type="ECO:0000256" key="5">
    <source>
        <dbReference type="ARBA" id="ARBA00023237"/>
    </source>
</evidence>
<protein>
    <submittedName>
        <fullName evidence="8">Starch-binding associating with outer membrane</fullName>
    </submittedName>
</protein>
<gene>
    <name evidence="8" type="ORF">SAMN05192553_10446</name>
</gene>
<dbReference type="Pfam" id="PF07980">
    <property type="entry name" value="SusD_RagB"/>
    <property type="match status" value="1"/>
</dbReference>
<evidence type="ECO:0000313" key="9">
    <source>
        <dbReference type="Proteomes" id="UP000199403"/>
    </source>
</evidence>
<dbReference type="Proteomes" id="UP000199403">
    <property type="component" value="Unassembled WGS sequence"/>
</dbReference>
<comment type="subcellular location">
    <subcellularLocation>
        <location evidence="1">Cell outer membrane</location>
    </subcellularLocation>
</comment>
<dbReference type="GO" id="GO:0009279">
    <property type="term" value="C:cell outer membrane"/>
    <property type="evidence" value="ECO:0007669"/>
    <property type="project" value="UniProtKB-SubCell"/>
</dbReference>
<dbReference type="AlphaFoldDB" id="A0A1H6YWX0"/>
<dbReference type="EMBL" id="FNZH01000004">
    <property type="protein sequence ID" value="SEJ45681.1"/>
    <property type="molecule type" value="Genomic_DNA"/>
</dbReference>
<comment type="similarity">
    <text evidence="2">Belongs to the SusD family.</text>
</comment>
<dbReference type="InterPro" id="IPR033985">
    <property type="entry name" value="SusD-like_N"/>
</dbReference>
<name>A0A1H6YWX0_9BACT</name>
<organism evidence="8 9">
    <name type="scientific">Cyclobacterium xiamenense</name>
    <dbReference type="NCBI Taxonomy" id="1297121"/>
    <lineage>
        <taxon>Bacteria</taxon>
        <taxon>Pseudomonadati</taxon>
        <taxon>Bacteroidota</taxon>
        <taxon>Cytophagia</taxon>
        <taxon>Cytophagales</taxon>
        <taxon>Cyclobacteriaceae</taxon>
        <taxon>Cyclobacterium</taxon>
    </lineage>
</organism>
<dbReference type="STRING" id="1416801.SAMN05192553_10446"/>
<feature type="domain" description="SusD-like N-terminal" evidence="7">
    <location>
        <begin position="65"/>
        <end position="226"/>
    </location>
</feature>
<evidence type="ECO:0000256" key="4">
    <source>
        <dbReference type="ARBA" id="ARBA00023136"/>
    </source>
</evidence>
<keyword evidence="9" id="KW-1185">Reference proteome</keyword>
<sequence>MKSNIIRQFSNYSRIGMMGAALFATVSCEGILEEDVVSNIGNDYLNTPSGLNDGLHAAYSSLRSWYGTERGNNFTIFGTDTYTNGADGSFKYMNFYTSDFDSQNSHVREIWDQFYQGINTCNAVIDRAPEVEGLSETVRNQRVAEAKFIRAHHYFILVQLFGPIDLQLTESVIPSNEVSRTAVPEIYAAIIQDLEDAIPVLEASSQSDDYGRATRPAAEHLLGKVYITKATSEAAASDDYAKAEPLLQNVINDYEFQLLENFGDIHAFGNEVNDEVVFSVQYGRNPLTNGGGNNSHVFFLMEYDVQPGMRRDTQNGRPFKRYRPTTYTYNVIFADRENDSRYFNTFLDVYYSNNPGTYNTNFDQSKDQVTFAAGDTAIYIPGYEMPEAERAQKPYQVLVPSAYTERLFTSLRKHMDPGRADLTQFQGGRDYIAFRLGETYLLLAEAQLMQGKVAEATETVNVIRRRAAFPGKEAQMEITASEMDMEMIIEERARELLGEQQRWLDLKRWGILLERVRAHNPQATGLQDFHLLRPIPQNQIDRAESFSQNPGY</sequence>
<dbReference type="RefSeq" id="WP_244891175.1">
    <property type="nucleotide sequence ID" value="NZ_FNZH01000004.1"/>
</dbReference>
<dbReference type="SUPFAM" id="SSF48452">
    <property type="entry name" value="TPR-like"/>
    <property type="match status" value="1"/>
</dbReference>
<dbReference type="PROSITE" id="PS51257">
    <property type="entry name" value="PROKAR_LIPOPROTEIN"/>
    <property type="match status" value="1"/>
</dbReference>
<keyword evidence="3" id="KW-0732">Signal</keyword>
<evidence type="ECO:0000256" key="1">
    <source>
        <dbReference type="ARBA" id="ARBA00004442"/>
    </source>
</evidence>
<dbReference type="Pfam" id="PF14322">
    <property type="entry name" value="SusD-like_3"/>
    <property type="match status" value="1"/>
</dbReference>
<feature type="domain" description="RagB/SusD" evidence="6">
    <location>
        <begin position="275"/>
        <end position="552"/>
    </location>
</feature>